<evidence type="ECO:0000313" key="2">
    <source>
        <dbReference type="EMBL" id="SBT36614.1"/>
    </source>
</evidence>
<reference evidence="1" key="2">
    <citation type="submission" date="2016-05" db="EMBL/GenBank/DDBJ databases">
        <authorList>
            <person name="Lavstsen T."/>
            <person name="Jespersen J.S."/>
        </authorList>
    </citation>
    <scope>NUCLEOTIDE SEQUENCE [LARGE SCALE GENOMIC DNA]</scope>
</reference>
<evidence type="ECO:0000313" key="1">
    <source>
        <dbReference type="EMBL" id="SBT36211.1"/>
    </source>
</evidence>
<protein>
    <submittedName>
        <fullName evidence="1">Uncharacterized protein</fullName>
    </submittedName>
</protein>
<dbReference type="AlphaFoldDB" id="A0A1A8YWX7"/>
<organism evidence="1 4">
    <name type="scientific">Plasmodium ovale wallikeri</name>
    <dbReference type="NCBI Taxonomy" id="864142"/>
    <lineage>
        <taxon>Eukaryota</taxon>
        <taxon>Sar</taxon>
        <taxon>Alveolata</taxon>
        <taxon>Apicomplexa</taxon>
        <taxon>Aconoidasida</taxon>
        <taxon>Haemosporida</taxon>
        <taxon>Plasmodiidae</taxon>
        <taxon>Plasmodium</taxon>
        <taxon>Plasmodium (Plasmodium)</taxon>
    </lineage>
</organism>
<keyword evidence="4" id="KW-1185">Reference proteome</keyword>
<sequence>MSVFLHTSPQKGVAKRGWKLCCRPTAALQLPYRCSTAALPLLYRCLTAALPLLYRCFTAALPTPYCLP</sequence>
<dbReference type="EMBL" id="FLRD01000092">
    <property type="protein sequence ID" value="SBT36211.1"/>
    <property type="molecule type" value="Genomic_DNA"/>
</dbReference>
<name>A0A1A8YWX7_PLAOA</name>
<reference evidence="3 4" key="1">
    <citation type="submission" date="2016-05" db="EMBL/GenBank/DDBJ databases">
        <authorList>
            <person name="Naeem Raeece"/>
        </authorList>
    </citation>
    <scope>NUCLEOTIDE SEQUENCE [LARGE SCALE GENOMIC DNA]</scope>
</reference>
<accession>A0A1A8YWX7</accession>
<dbReference type="Proteomes" id="UP000078550">
    <property type="component" value="Unassembled WGS sequence"/>
</dbReference>
<proteinExistence type="predicted"/>
<evidence type="ECO:0000313" key="4">
    <source>
        <dbReference type="Proteomes" id="UP000078555"/>
    </source>
</evidence>
<dbReference type="EMBL" id="FLRE01000121">
    <property type="protein sequence ID" value="SBT36614.1"/>
    <property type="molecule type" value="Genomic_DNA"/>
</dbReference>
<dbReference type="Proteomes" id="UP000078555">
    <property type="component" value="Unassembled WGS sequence"/>
</dbReference>
<evidence type="ECO:0000313" key="3">
    <source>
        <dbReference type="Proteomes" id="UP000078550"/>
    </source>
</evidence>
<gene>
    <name evidence="1" type="ORF">POVWA1_031320</name>
    <name evidence="2" type="ORF">POVWA2_031040</name>
</gene>